<comment type="function">
    <text evidence="4">Formation of pseudouridine at positions 38, 39 and 40 in the anticodon stem and loop of transfer RNAs.</text>
</comment>
<keyword evidence="2 4" id="KW-0819">tRNA processing</keyword>
<dbReference type="CDD" id="cd02570">
    <property type="entry name" value="PseudoU_synth_EcTruA"/>
    <property type="match status" value="1"/>
</dbReference>
<accession>U2S4B5</accession>
<evidence type="ECO:0000313" key="9">
    <source>
        <dbReference type="EMBL" id="ERK57622.1"/>
    </source>
</evidence>
<comment type="caution">
    <text evidence="9">The sequence shown here is derived from an EMBL/GenBank/DDBJ whole genome shotgun (WGS) entry which is preliminary data.</text>
</comment>
<dbReference type="InterPro" id="IPR001406">
    <property type="entry name" value="PsdUridine_synth_TruA"/>
</dbReference>
<dbReference type="PANTHER" id="PTHR11142:SF0">
    <property type="entry name" value="TRNA PSEUDOURIDINE SYNTHASE-LIKE 1"/>
    <property type="match status" value="1"/>
</dbReference>
<dbReference type="NCBIfam" id="TIGR00071">
    <property type="entry name" value="hisT_truA"/>
    <property type="match status" value="1"/>
</dbReference>
<evidence type="ECO:0000259" key="8">
    <source>
        <dbReference type="Pfam" id="PF01416"/>
    </source>
</evidence>
<dbReference type="PIRSF" id="PIRSF001430">
    <property type="entry name" value="tRNA_psdUrid_synth"/>
    <property type="match status" value="1"/>
</dbReference>
<comment type="catalytic activity">
    <reaction evidence="4 7">
        <text>uridine(38/39/40) in tRNA = pseudouridine(38/39/40) in tRNA</text>
        <dbReference type="Rhea" id="RHEA:22376"/>
        <dbReference type="Rhea" id="RHEA-COMP:10085"/>
        <dbReference type="Rhea" id="RHEA-COMP:10087"/>
        <dbReference type="ChEBI" id="CHEBI:65314"/>
        <dbReference type="ChEBI" id="CHEBI:65315"/>
        <dbReference type="EC" id="5.4.99.12"/>
    </reaction>
</comment>
<gene>
    <name evidence="4" type="primary">truA</name>
    <name evidence="9" type="ORF">HMPREF1983_01071</name>
</gene>
<organism evidence="9 10">
    <name type="scientific">Gemella bergeri ATCC 700627</name>
    <dbReference type="NCBI Taxonomy" id="1321820"/>
    <lineage>
        <taxon>Bacteria</taxon>
        <taxon>Bacillati</taxon>
        <taxon>Bacillota</taxon>
        <taxon>Bacilli</taxon>
        <taxon>Bacillales</taxon>
        <taxon>Gemellaceae</taxon>
        <taxon>Gemella</taxon>
    </lineage>
</organism>
<protein>
    <recommendedName>
        <fullName evidence="4">tRNA pseudouridine synthase A</fullName>
        <ecNumber evidence="4">5.4.99.12</ecNumber>
    </recommendedName>
    <alternativeName>
        <fullName evidence="4">tRNA pseudouridine(38-40) synthase</fullName>
    </alternativeName>
    <alternativeName>
        <fullName evidence="4">tRNA pseudouridylate synthase I</fullName>
    </alternativeName>
    <alternativeName>
        <fullName evidence="4">tRNA-uridine isomerase I</fullName>
    </alternativeName>
</protein>
<dbReference type="PATRIC" id="fig|1321820.3.peg.1042"/>
<dbReference type="InterPro" id="IPR020094">
    <property type="entry name" value="TruA/RsuA/RluB/E/F_N"/>
</dbReference>
<dbReference type="GO" id="GO:0003723">
    <property type="term" value="F:RNA binding"/>
    <property type="evidence" value="ECO:0007669"/>
    <property type="project" value="InterPro"/>
</dbReference>
<dbReference type="HAMAP" id="MF_00171">
    <property type="entry name" value="TruA"/>
    <property type="match status" value="1"/>
</dbReference>
<dbReference type="Proteomes" id="UP000016637">
    <property type="component" value="Unassembled WGS sequence"/>
</dbReference>
<dbReference type="FunFam" id="3.30.70.580:FF:000001">
    <property type="entry name" value="tRNA pseudouridine synthase A"/>
    <property type="match status" value="1"/>
</dbReference>
<comment type="subunit">
    <text evidence="4">Homodimer.</text>
</comment>
<dbReference type="eggNOG" id="COG0101">
    <property type="taxonomic scope" value="Bacteria"/>
</dbReference>
<dbReference type="Gene3D" id="3.30.70.660">
    <property type="entry name" value="Pseudouridine synthase I, catalytic domain, C-terminal subdomain"/>
    <property type="match status" value="1"/>
</dbReference>
<evidence type="ECO:0000256" key="1">
    <source>
        <dbReference type="ARBA" id="ARBA00009375"/>
    </source>
</evidence>
<dbReference type="PANTHER" id="PTHR11142">
    <property type="entry name" value="PSEUDOURIDYLATE SYNTHASE"/>
    <property type="match status" value="1"/>
</dbReference>
<dbReference type="InterPro" id="IPR020103">
    <property type="entry name" value="PsdUridine_synth_cat_dom_sf"/>
</dbReference>
<evidence type="ECO:0000256" key="2">
    <source>
        <dbReference type="ARBA" id="ARBA00022694"/>
    </source>
</evidence>
<feature type="active site" description="Nucleophile" evidence="4 5">
    <location>
        <position position="51"/>
    </location>
</feature>
<dbReference type="Gene3D" id="3.30.70.580">
    <property type="entry name" value="Pseudouridine synthase I, catalytic domain, N-terminal subdomain"/>
    <property type="match status" value="1"/>
</dbReference>
<dbReference type="GO" id="GO:0031119">
    <property type="term" value="P:tRNA pseudouridine synthesis"/>
    <property type="evidence" value="ECO:0007669"/>
    <property type="project" value="UniProtKB-UniRule"/>
</dbReference>
<dbReference type="Pfam" id="PF01416">
    <property type="entry name" value="PseudoU_synth_1"/>
    <property type="match status" value="2"/>
</dbReference>
<feature type="domain" description="Pseudouridine synthase I TruA alpha/beta" evidence="8">
    <location>
        <begin position="8"/>
        <end position="103"/>
    </location>
</feature>
<dbReference type="EMBL" id="AWVP01000063">
    <property type="protein sequence ID" value="ERK57622.1"/>
    <property type="molecule type" value="Genomic_DNA"/>
</dbReference>
<comment type="caution">
    <text evidence="4">Lacks conserved residue(s) required for the propagation of feature annotation.</text>
</comment>
<evidence type="ECO:0000256" key="3">
    <source>
        <dbReference type="ARBA" id="ARBA00023235"/>
    </source>
</evidence>
<dbReference type="RefSeq" id="WP_021753727.1">
    <property type="nucleotide sequence ID" value="NZ_KI271876.1"/>
</dbReference>
<sequence length="263" mass="30497">MRVVLLCRYDGSGYHGFQIQPNNNTVQAEIEQSLKKIHKKDVRIYMSGRTDSKVHAYGQVLHFDSDLNISSEAWKRAINANLPKDIRIVSAMLADNDFHVRYDSVKKTYLYKLYIGKEVDPLLINYVGHQPFNFDLEKAQSTIQYFLGEHDFTSFCSKNSSVEDKIRTVYDFSIERDSLNDNIINFEITGNGFLYNMVRIIVGTVINVANGKYEAEYIEEIFKKQDRQFAGARADAQGLYLKCVEYNNEVVNRFIKNALKYYK</sequence>
<comment type="similarity">
    <text evidence="1 4 7">Belongs to the tRNA pseudouridine synthase TruA family.</text>
</comment>
<evidence type="ECO:0000256" key="6">
    <source>
        <dbReference type="PIRSR" id="PIRSR001430-2"/>
    </source>
</evidence>
<evidence type="ECO:0000256" key="7">
    <source>
        <dbReference type="RuleBase" id="RU003792"/>
    </source>
</evidence>
<dbReference type="EC" id="5.4.99.12" evidence="4"/>
<keyword evidence="3 4" id="KW-0413">Isomerase</keyword>
<evidence type="ECO:0000256" key="4">
    <source>
        <dbReference type="HAMAP-Rule" id="MF_00171"/>
    </source>
</evidence>
<proteinExistence type="inferred from homology"/>
<keyword evidence="10" id="KW-1185">Reference proteome</keyword>
<evidence type="ECO:0000313" key="10">
    <source>
        <dbReference type="Proteomes" id="UP000016637"/>
    </source>
</evidence>
<feature type="binding site" evidence="4 6">
    <location>
        <position position="109"/>
    </location>
    <ligand>
        <name>substrate</name>
    </ligand>
</feature>
<evidence type="ECO:0000256" key="5">
    <source>
        <dbReference type="PIRSR" id="PIRSR001430-1"/>
    </source>
</evidence>
<name>U2S4B5_9BACL</name>
<dbReference type="SUPFAM" id="SSF55120">
    <property type="entry name" value="Pseudouridine synthase"/>
    <property type="match status" value="1"/>
</dbReference>
<dbReference type="HOGENOM" id="CLU_014673_0_1_9"/>
<reference evidence="9 10" key="1">
    <citation type="submission" date="2013-08" db="EMBL/GenBank/DDBJ databases">
        <authorList>
            <person name="Weinstock G."/>
            <person name="Sodergren E."/>
            <person name="Wylie T."/>
            <person name="Fulton L."/>
            <person name="Fulton R."/>
            <person name="Fronick C."/>
            <person name="O'Laughlin M."/>
            <person name="Godfrey J."/>
            <person name="Miner T."/>
            <person name="Herter B."/>
            <person name="Appelbaum E."/>
            <person name="Cordes M."/>
            <person name="Lek S."/>
            <person name="Wollam A."/>
            <person name="Pepin K.H."/>
            <person name="Palsikar V.B."/>
            <person name="Mitreva M."/>
            <person name="Wilson R.K."/>
        </authorList>
    </citation>
    <scope>NUCLEOTIDE SEQUENCE [LARGE SCALE GENOMIC DNA]</scope>
    <source>
        <strain evidence="9 10">ATCC 700627</strain>
    </source>
</reference>
<dbReference type="InterPro" id="IPR020097">
    <property type="entry name" value="PsdUridine_synth_TruA_a/b_dom"/>
</dbReference>
<feature type="domain" description="Pseudouridine synthase I TruA alpha/beta" evidence="8">
    <location>
        <begin position="143"/>
        <end position="247"/>
    </location>
</feature>
<dbReference type="GO" id="GO:0160147">
    <property type="term" value="F:tRNA pseudouridine(38-40) synthase activity"/>
    <property type="evidence" value="ECO:0007669"/>
    <property type="project" value="UniProtKB-EC"/>
</dbReference>
<dbReference type="InterPro" id="IPR020095">
    <property type="entry name" value="PsdUridine_synth_TruA_C"/>
</dbReference>
<dbReference type="AlphaFoldDB" id="U2S4B5"/>